<dbReference type="InterPro" id="IPR050177">
    <property type="entry name" value="Lipid_A_modif_metabolic_enz"/>
</dbReference>
<dbReference type="PANTHER" id="PTHR43245">
    <property type="entry name" value="BIFUNCTIONAL POLYMYXIN RESISTANCE PROTEIN ARNA"/>
    <property type="match status" value="1"/>
</dbReference>
<keyword evidence="3" id="KW-1185">Reference proteome</keyword>
<reference evidence="2 3" key="1">
    <citation type="submission" date="2018-06" db="EMBL/GenBank/DDBJ databases">
        <title>Genomic Encyclopedia of Type Strains, Phase III (KMG-III): the genomes of soil and plant-associated and newly described type strains.</title>
        <authorList>
            <person name="Whitman W."/>
        </authorList>
    </citation>
    <scope>NUCLEOTIDE SEQUENCE [LARGE SCALE GENOMIC DNA]</scope>
    <source>
        <strain evidence="2 3">CECT 7646</strain>
    </source>
</reference>
<evidence type="ECO:0000313" key="2">
    <source>
        <dbReference type="EMBL" id="PYE78718.1"/>
    </source>
</evidence>
<gene>
    <name evidence="2" type="ORF">DFQ15_10577</name>
</gene>
<dbReference type="InterPro" id="IPR036291">
    <property type="entry name" value="NAD(P)-bd_dom_sf"/>
</dbReference>
<protein>
    <submittedName>
        <fullName evidence="2">Nucleoside-diphosphate-sugar epimerase</fullName>
    </submittedName>
</protein>
<dbReference type="Pfam" id="PF01370">
    <property type="entry name" value="Epimerase"/>
    <property type="match status" value="1"/>
</dbReference>
<comment type="caution">
    <text evidence="2">The sequence shown here is derived from an EMBL/GenBank/DDBJ whole genome shotgun (WGS) entry which is preliminary data.</text>
</comment>
<sequence>MRYCVIGAGGYVGRFLCEHLVRQEHSVEAVSSSRPGGIDPVTGLLGKLDLVGIDVVVYLAQSPFYRQLPQRASHLVSVNCVSAVQAAITAQASNVSKFIYASTGNVYRASFDPFKEDSPLERRSWYPLSKILGEEGVRLAATGMDLTCLRIFGVYGPNQTDKLIPNLVARVIRGETVTVDRQPSPDESEPGGMRTNPIYIDDAVRAIETVAGLRGLPVMNFAGDEMLSIRQMVEIIGEVVGISPKVAVNDRVRTGDLIGDVSLFRSHYTTSLTTFKKGIQKVLEASQ</sequence>
<evidence type="ECO:0000259" key="1">
    <source>
        <dbReference type="Pfam" id="PF01370"/>
    </source>
</evidence>
<proteinExistence type="predicted"/>
<dbReference type="SUPFAM" id="SSF51735">
    <property type="entry name" value="NAD(P)-binding Rossmann-fold domains"/>
    <property type="match status" value="1"/>
</dbReference>
<name>A0A318SJU8_9BURK</name>
<dbReference type="Gene3D" id="3.40.50.720">
    <property type="entry name" value="NAD(P)-binding Rossmann-like Domain"/>
    <property type="match status" value="1"/>
</dbReference>
<evidence type="ECO:0000313" key="3">
    <source>
        <dbReference type="Proteomes" id="UP000247540"/>
    </source>
</evidence>
<dbReference type="InterPro" id="IPR001509">
    <property type="entry name" value="Epimerase_deHydtase"/>
</dbReference>
<dbReference type="CDD" id="cd08946">
    <property type="entry name" value="SDR_e"/>
    <property type="match status" value="1"/>
</dbReference>
<dbReference type="AlphaFoldDB" id="A0A318SJU8"/>
<dbReference type="RefSeq" id="WP_110464998.1">
    <property type="nucleotide sequence ID" value="NZ_JAMOFZ010000005.1"/>
</dbReference>
<accession>A0A318SJU8</accession>
<dbReference type="OrthoDB" id="5295702at2"/>
<dbReference type="EMBL" id="QJTC01000005">
    <property type="protein sequence ID" value="PYE78718.1"/>
    <property type="molecule type" value="Genomic_DNA"/>
</dbReference>
<organism evidence="2 3">
    <name type="scientific">Xylophilus ampelinus</name>
    <dbReference type="NCBI Taxonomy" id="54067"/>
    <lineage>
        <taxon>Bacteria</taxon>
        <taxon>Pseudomonadati</taxon>
        <taxon>Pseudomonadota</taxon>
        <taxon>Betaproteobacteria</taxon>
        <taxon>Burkholderiales</taxon>
        <taxon>Xylophilus</taxon>
    </lineage>
</organism>
<dbReference type="Proteomes" id="UP000247540">
    <property type="component" value="Unassembled WGS sequence"/>
</dbReference>
<feature type="domain" description="NAD-dependent epimerase/dehydratase" evidence="1">
    <location>
        <begin position="4"/>
        <end position="210"/>
    </location>
</feature>